<dbReference type="EMBL" id="LN714487">
    <property type="protein sequence ID" value="CEL71167.1"/>
    <property type="molecule type" value="Genomic_DNA"/>
</dbReference>
<feature type="region of interest" description="Disordered" evidence="1">
    <location>
        <begin position="1412"/>
        <end position="1448"/>
    </location>
</feature>
<feature type="compositionally biased region" description="Polar residues" evidence="1">
    <location>
        <begin position="646"/>
        <end position="657"/>
    </location>
</feature>
<feature type="region of interest" description="Disordered" evidence="1">
    <location>
        <begin position="884"/>
        <end position="918"/>
    </location>
</feature>
<evidence type="ECO:0000313" key="2">
    <source>
        <dbReference type="EMBL" id="CEL71167.1"/>
    </source>
</evidence>
<feature type="compositionally biased region" description="Low complexity" evidence="1">
    <location>
        <begin position="399"/>
        <end position="410"/>
    </location>
</feature>
<feature type="compositionally biased region" description="Basic and acidic residues" evidence="1">
    <location>
        <begin position="2209"/>
        <end position="2218"/>
    </location>
</feature>
<feature type="compositionally biased region" description="Polar residues" evidence="1">
    <location>
        <begin position="88"/>
        <end position="105"/>
    </location>
</feature>
<sequence>MPRLTTRVATPSPVPTPTLSEARPEEEVAANSSLPAPEEGQRRYAPVPEEKREEDKESSATLVAREALPTHHGHPAEPRTEPGIPGNPATSTSEQKPEGGQNSRNDVAREPFDAGESSAPLRSEKPCSRTGERGRGGLPPETHVEPPTVSPLKAEEPGAESSAQQLEEERHGDAATDSRPLRTARDDQLTSSAGTGAAEFSPSRTFHVRPCGWPASLPCAVYRLPRPPSTGGFSDAFSGAVHLTGLAFSEPGKPHVSAGGSSLGRQDSAQHLFQSSWLLAADCPDRRCPCRASGSLDTRSSALWPRSRRRVPGRSARAGRERRRPPSSDSLSRSEDDASSGSDASRRSDASSGSDALEACYRGDRLRRSLASEERRRRQRCEGPGRRRRRRRHRRRRTSSASSYSGFSRSWRGARCPHGCLEPLQNLDGLAAHWAGGILVRRKTGETSLLKAERQFVRLQRRGRAGSSSDEDAAELGEAASPRASFRRGRRPRSAGLVPAPCESFQRDPRGRAPRRRLTRRLSDAASESSSATKHIPWAGVVTKEACRAATGAPAGVGRSVSDAEPRSRTSERSADSEGPNGEVDEDRSNFHADSGAEPGCGRDPAERNGATAVAGREGAGGDSCGESPPTPLVSGDAPPAGFSGITDSSPFPGQSTCSSLHFRVRTVPRTIACSLSAVEEQSQCSSSASQWQGTAFSDNTCESTTTFSFMEDGTAIGGPPLRLPAVPPPLCVPATFLGSSVHASRTRPEAEEAERGAVSSRLCAREAHQEAGVRTGPVRSAPGSVSRVEAGDAHAVADGPREGMSACRVPTKSLAHALSSENEGDRCAPARASRLVAASSLEPKGASEVAPVGAAAFAGAEACAGAVPHSFALFTRHCGTSGKSIDTVRNGEAPDIPEIGSSEQDRGSAAERQSHVSAPCVAAPRRFLKESVLDERQPKGLAGGKLTREEGRAGLPRLLPRIIYDPWNEEIGTSCSSPRSSSLRSTPTDNAFRTGGPGFTFELSRNPDRAGVLSASAPGQLGSAARPWEERAAQPERTAAGSFPGSRRGEQKAGGEQKGRDARARLVMTQAGPEAQTQALPEVFDAGHGDAIVVLGRSTDRRETEGLRASETALPHFAFSRSSLALERDGASEADVDASGETTTASGLAPVQTVDTRLCVETDPRPRARSFVTTRLQSERSVSPKDGSAAVQVEIASASANLPQLLTRSSGAEGGILRGRDASGGAQKEGTKSATDAGETPIEGPGPQGTRPSRRGADSDATTVVPPGAGAPEDQGSRIDTEGSPSSSEDWAQTEQTGEDAQEETGEARGGLYVAPTRNAGDRLPPASAGMNFVLHAELLSSDTESEADTRSPAGRSPGEAPLLEGRHAPWASAGWQRGKRYVEKDPTRLSRFGRSAEVGENRAELEKQALSETDTLTSHRRSCSADSASTEQPLEPPRKNSLASETLSSVQAPALAAFTCPAKDTLPPIPSLPASEAGSAALVFSFSGPDGITCLEAAGVLDPNNKNTACGVSVAPGDRRFSRREATDAVGRSSGEDGSSRPRAEGQAGKEILRKKTDSGESRDFPVFSRLEEEIRPPLPPQPAAAPEPIVQSPWGAFTAVGPLAESGASEGHSPEKRLHPFRAKDVRESSGEASSSARMNLASGPRDGERSSAFAGLPRSSSSSLVTRSGTDSGPSHIPLPALFSSFSGPAEPPQIASSLAASRPSASWGSSAPFGSSLFSSARADPLAKELTSLDQNGEHPLTERGSEHLRDSSLLAFSFSASSPVALAASSSERLLSRETLPAVWKPPPRRPSCFEFRASRRRDAETIWGESGDSGQGGVPACCACGESAVRRGRAAVPRESAERGEICETDELVDTQDLRAMKLRTCWGLVEVTAEGEFCFAFKARSELRDLYSPDASSRKLGKTGTERRAVASPAQVNLSSSASVGSEEFDAEARCSSSVCSSSVCSWSSRTRQPVLARPGENVNEASKRVASRDVEASASEIESAPRAWKPGVELLFVVETGGRLVRVQELGETSAGRVLKRFHVECLSGRQALRYQYACQVVACLKQHTPKVILKNSGIGVFQLMSNTPADFVATFTSTFSLFIASIHIRRGVVCFQTRLGDSLHLPADDVATALTQNPMETRSFASGLTARSESVCVSAKKKAPLSLGCPSLRRAQPPDTQSWSSSSFAGSEDALGCGRGRSHASTACSSHLAGSRAEAPAKKEEKDSAPGGRGTPTSETGAVAFSGPNGGEFSFGPCASSADLSSTASGAGEAKIQRGREAWQEKKRQQWEEVRAALAAAQLPLASVVQAWQVVLRAFAVCCEEERRGLCTYTGKLQKELRQVQSDDGDTRADEASSSGPLAGECGKLERKAEETLDVAQLRRHIYQSVFPITAKRKNQEWV</sequence>
<feature type="compositionally biased region" description="Basic and acidic residues" evidence="1">
    <location>
        <begin position="562"/>
        <end position="576"/>
    </location>
</feature>
<accession>A0A0F7USX1</accession>
<name>A0A0F7USX1_NEOCL</name>
<feature type="region of interest" description="Disordered" evidence="1">
    <location>
        <begin position="1212"/>
        <end position="1329"/>
    </location>
</feature>
<feature type="compositionally biased region" description="Basic and acidic residues" evidence="1">
    <location>
        <begin position="1048"/>
        <end position="1062"/>
    </location>
</feature>
<feature type="compositionally biased region" description="Basic residues" evidence="1">
    <location>
        <begin position="386"/>
        <end position="398"/>
    </location>
</feature>
<feature type="region of interest" description="Disordered" evidence="1">
    <location>
        <begin position="768"/>
        <end position="788"/>
    </location>
</feature>
<feature type="region of interest" description="Disordered" evidence="1">
    <location>
        <begin position="551"/>
        <end position="657"/>
    </location>
</feature>
<organism evidence="2">
    <name type="scientific">Neospora caninum (strain Liverpool)</name>
    <dbReference type="NCBI Taxonomy" id="572307"/>
    <lineage>
        <taxon>Eukaryota</taxon>
        <taxon>Sar</taxon>
        <taxon>Alveolata</taxon>
        <taxon>Apicomplexa</taxon>
        <taxon>Conoidasida</taxon>
        <taxon>Coccidia</taxon>
        <taxon>Eucoccidiorida</taxon>
        <taxon>Eimeriorina</taxon>
        <taxon>Sarcocystidae</taxon>
        <taxon>Neospora</taxon>
    </lineage>
</organism>
<feature type="compositionally biased region" description="Basic and acidic residues" evidence="1">
    <location>
        <begin position="167"/>
        <end position="188"/>
    </location>
</feature>
<feature type="region of interest" description="Disordered" evidence="1">
    <location>
        <begin position="1902"/>
        <end position="1922"/>
    </location>
</feature>
<gene>
    <name evidence="2" type="ORF">BN1204_068310</name>
</gene>
<protein>
    <submittedName>
        <fullName evidence="2">Uncharacterized protein</fullName>
    </submittedName>
</protein>
<feature type="compositionally biased region" description="Basic and acidic residues" evidence="1">
    <location>
        <begin position="371"/>
        <end position="385"/>
    </location>
</feature>
<feature type="compositionally biased region" description="Polar residues" evidence="1">
    <location>
        <begin position="2168"/>
        <end position="2177"/>
    </location>
</feature>
<feature type="compositionally biased region" description="Basic and acidic residues" evidence="1">
    <location>
        <begin position="1536"/>
        <end position="1546"/>
    </location>
</feature>
<feature type="region of interest" description="Disordered" evidence="1">
    <location>
        <begin position="1"/>
        <end position="206"/>
    </location>
</feature>
<feature type="region of interest" description="Disordered" evidence="1">
    <location>
        <begin position="2333"/>
        <end position="2355"/>
    </location>
</feature>
<feature type="region of interest" description="Disordered" evidence="1">
    <location>
        <begin position="1342"/>
        <end position="1373"/>
    </location>
</feature>
<feature type="region of interest" description="Disordered" evidence="1">
    <location>
        <begin position="2158"/>
        <end position="2177"/>
    </location>
</feature>
<feature type="region of interest" description="Disordered" evidence="1">
    <location>
        <begin position="2198"/>
        <end position="2236"/>
    </location>
</feature>
<feature type="compositionally biased region" description="Pro residues" evidence="1">
    <location>
        <begin position="1579"/>
        <end position="1588"/>
    </location>
</feature>
<feature type="compositionally biased region" description="Basic and acidic residues" evidence="1">
    <location>
        <begin position="1553"/>
        <end position="1578"/>
    </location>
</feature>
<feature type="compositionally biased region" description="Polar residues" evidence="1">
    <location>
        <begin position="1284"/>
        <end position="1297"/>
    </location>
</feature>
<feature type="region of interest" description="Disordered" evidence="1">
    <location>
        <begin position="293"/>
        <end position="356"/>
    </location>
</feature>
<feature type="compositionally biased region" description="Low complexity" evidence="1">
    <location>
        <begin position="1654"/>
        <end position="1676"/>
    </location>
</feature>
<feature type="compositionally biased region" description="Basic and acidic residues" evidence="1">
    <location>
        <begin position="1615"/>
        <end position="1633"/>
    </location>
</feature>
<feature type="compositionally biased region" description="Low complexity" evidence="1">
    <location>
        <begin position="1700"/>
        <end position="1715"/>
    </location>
</feature>
<evidence type="ECO:0000256" key="1">
    <source>
        <dbReference type="SAM" id="MobiDB-lite"/>
    </source>
</evidence>
<feature type="compositionally biased region" description="Basic and acidic residues" evidence="1">
    <location>
        <begin position="48"/>
        <end position="58"/>
    </location>
</feature>
<feature type="compositionally biased region" description="Low complexity" evidence="1">
    <location>
        <begin position="974"/>
        <end position="989"/>
    </location>
</feature>
<feature type="compositionally biased region" description="Basic and acidic residues" evidence="1">
    <location>
        <begin position="122"/>
        <end position="135"/>
    </location>
</feature>
<reference evidence="2" key="1">
    <citation type="journal article" date="2015" name="PLoS ONE">
        <title>Comprehensive Evaluation of Toxoplasma gondii VEG and Neospora caninum LIV Genomes with Tachyzoite Stage Transcriptome and Proteome Defines Novel Transcript Features.</title>
        <authorList>
            <person name="Ramaprasad A."/>
            <person name="Mourier T."/>
            <person name="Naeem R."/>
            <person name="Malas T.B."/>
            <person name="Moussa E."/>
            <person name="Panigrahi A."/>
            <person name="Vermont S.J."/>
            <person name="Otto T.D."/>
            <person name="Wastling J."/>
            <person name="Pain A."/>
        </authorList>
    </citation>
    <scope>NUCLEOTIDE SEQUENCE</scope>
    <source>
        <strain evidence="2">Liverpool</strain>
    </source>
</reference>
<feature type="compositionally biased region" description="Basic and acidic residues" evidence="1">
    <location>
        <begin position="904"/>
        <end position="915"/>
    </location>
</feature>
<feature type="region of interest" description="Disordered" evidence="1">
    <location>
        <begin position="1523"/>
        <end position="1715"/>
    </location>
</feature>
<feature type="region of interest" description="Disordered" evidence="1">
    <location>
        <begin position="974"/>
        <end position="1062"/>
    </location>
</feature>
<feature type="region of interest" description="Disordered" evidence="1">
    <location>
        <begin position="460"/>
        <end position="534"/>
    </location>
</feature>
<feature type="region of interest" description="Disordered" evidence="1">
    <location>
        <begin position="371"/>
        <end position="410"/>
    </location>
</feature>
<proteinExistence type="predicted"/>